<dbReference type="GO" id="GO:0008270">
    <property type="term" value="F:zinc ion binding"/>
    <property type="evidence" value="ECO:0007669"/>
    <property type="project" value="UniProtKB-KW"/>
</dbReference>
<reference evidence="6" key="1">
    <citation type="submission" date="2015-10" db="EMBL/GenBank/DDBJ databases">
        <authorList>
            <person name="Regsiter A."/>
            <person name="william w."/>
        </authorList>
    </citation>
    <scope>NUCLEOTIDE SEQUENCE</scope>
    <source>
        <strain evidence="6">Montdore</strain>
    </source>
</reference>
<dbReference type="InterPro" id="IPR042448">
    <property type="entry name" value="CCNB1IP1"/>
</dbReference>
<feature type="region of interest" description="Disordered" evidence="4">
    <location>
        <begin position="314"/>
        <end position="355"/>
    </location>
</feature>
<feature type="domain" description="RING-type" evidence="5">
    <location>
        <begin position="8"/>
        <end position="55"/>
    </location>
</feature>
<dbReference type="PROSITE" id="PS00518">
    <property type="entry name" value="ZF_RING_1"/>
    <property type="match status" value="1"/>
</dbReference>
<dbReference type="GO" id="GO:0000795">
    <property type="term" value="C:synaptonemal complex"/>
    <property type="evidence" value="ECO:0007669"/>
    <property type="project" value="InterPro"/>
</dbReference>
<dbReference type="PANTHER" id="PTHR14305">
    <property type="entry name" value="E3 UBIQUITIN-PROTEIN LIGASE CCNB1IP1"/>
    <property type="match status" value="1"/>
</dbReference>
<feature type="region of interest" description="Disordered" evidence="4">
    <location>
        <begin position="252"/>
        <end position="299"/>
    </location>
</feature>
<dbReference type="PANTHER" id="PTHR14305:SF0">
    <property type="entry name" value="E3 UBIQUITIN-PROTEIN LIGASE CCNB1IP1"/>
    <property type="match status" value="1"/>
</dbReference>
<name>A0A292PX70_9PEZI</name>
<sequence length="355" mass="39396">MDGFILRCNDLRCRAQTDGRAVVTTCSHIYCLPCATALQLTEPPPNGQRTCPACSTALSKPDDAVIAVLNPSDDYKTSVLSGLSPSIIIEICTRGLAFWTYQVTQEIFYQEHLAKSLRARGAEIQGENEKIVRDANAEISALRNKIAGMVLVEDELRRKNHELMQGWREKARKLAQTQELYDKLKRRTLISQVQQAAADQADQALYMTPHQPSDARHFQDSLGKSAGNYLHQIRPSLEPEYTITGAKIGSVHAQNAAGPGGRTSQSLQRPGRRPDNSGGMFFNDQIPFPSTPIASHEHRQRLNIQSTAIRFPGIQNEYGRPPLRGLNENTRGGRMGDGGKNRRLEVDENGRVVLD</sequence>
<gene>
    <name evidence="6" type="ORF">GSTUAT00003742001</name>
</gene>
<feature type="compositionally biased region" description="Basic and acidic residues" evidence="4">
    <location>
        <begin position="337"/>
        <end position="355"/>
    </location>
</feature>
<protein>
    <recommendedName>
        <fullName evidence="5">RING-type domain-containing protein</fullName>
    </recommendedName>
</protein>
<keyword evidence="1" id="KW-0479">Metal-binding</keyword>
<dbReference type="Pfam" id="PF14634">
    <property type="entry name" value="zf-RING_5"/>
    <property type="match status" value="1"/>
</dbReference>
<keyword evidence="3" id="KW-0862">Zinc</keyword>
<dbReference type="InterPro" id="IPR013083">
    <property type="entry name" value="Znf_RING/FYVE/PHD"/>
</dbReference>
<dbReference type="InterPro" id="IPR017907">
    <property type="entry name" value="Znf_RING_CS"/>
</dbReference>
<keyword evidence="7" id="KW-1185">Reference proteome</keyword>
<dbReference type="Proteomes" id="UP001412239">
    <property type="component" value="Unassembled WGS sequence"/>
</dbReference>
<dbReference type="InterPro" id="IPR001841">
    <property type="entry name" value="Znf_RING"/>
</dbReference>
<accession>A0A292PX70</accession>
<dbReference type="GO" id="GO:0007131">
    <property type="term" value="P:reciprocal meiotic recombination"/>
    <property type="evidence" value="ECO:0007669"/>
    <property type="project" value="InterPro"/>
</dbReference>
<proteinExistence type="predicted"/>
<keyword evidence="2" id="KW-0863">Zinc-finger</keyword>
<dbReference type="SUPFAM" id="SSF57850">
    <property type="entry name" value="RING/U-box"/>
    <property type="match status" value="1"/>
</dbReference>
<dbReference type="EMBL" id="LN891001">
    <property type="protein sequence ID" value="CUS12156.1"/>
    <property type="molecule type" value="Genomic_DNA"/>
</dbReference>
<dbReference type="Gene3D" id="3.30.40.10">
    <property type="entry name" value="Zinc/RING finger domain, C3HC4 (zinc finger)"/>
    <property type="match status" value="1"/>
</dbReference>
<evidence type="ECO:0000256" key="1">
    <source>
        <dbReference type="ARBA" id="ARBA00022723"/>
    </source>
</evidence>
<evidence type="ECO:0000256" key="2">
    <source>
        <dbReference type="ARBA" id="ARBA00022771"/>
    </source>
</evidence>
<evidence type="ECO:0000259" key="5">
    <source>
        <dbReference type="Pfam" id="PF14634"/>
    </source>
</evidence>
<evidence type="ECO:0000313" key="7">
    <source>
        <dbReference type="Proteomes" id="UP001412239"/>
    </source>
</evidence>
<dbReference type="GO" id="GO:0061630">
    <property type="term" value="F:ubiquitin protein ligase activity"/>
    <property type="evidence" value="ECO:0007669"/>
    <property type="project" value="InterPro"/>
</dbReference>
<dbReference type="AlphaFoldDB" id="A0A292PX70"/>
<evidence type="ECO:0000256" key="4">
    <source>
        <dbReference type="SAM" id="MobiDB-lite"/>
    </source>
</evidence>
<organism evidence="6 7">
    <name type="scientific">Tuber aestivum</name>
    <name type="common">summer truffle</name>
    <dbReference type="NCBI Taxonomy" id="59557"/>
    <lineage>
        <taxon>Eukaryota</taxon>
        <taxon>Fungi</taxon>
        <taxon>Dikarya</taxon>
        <taxon>Ascomycota</taxon>
        <taxon>Pezizomycotina</taxon>
        <taxon>Pezizomycetes</taxon>
        <taxon>Pezizales</taxon>
        <taxon>Tuberaceae</taxon>
        <taxon>Tuber</taxon>
    </lineage>
</organism>
<evidence type="ECO:0000313" key="6">
    <source>
        <dbReference type="EMBL" id="CUS12156.1"/>
    </source>
</evidence>
<evidence type="ECO:0000256" key="3">
    <source>
        <dbReference type="ARBA" id="ARBA00022833"/>
    </source>
</evidence>